<dbReference type="Proteomes" id="UP000265489">
    <property type="component" value="Unassembled WGS sequence"/>
</dbReference>
<evidence type="ECO:0000313" key="2">
    <source>
        <dbReference type="Proteomes" id="UP000265489"/>
    </source>
</evidence>
<gene>
    <name evidence="1" type="ORF">DWW32_08915</name>
</gene>
<dbReference type="RefSeq" id="WP_118325531.1">
    <property type="nucleotide sequence ID" value="NZ_CAUBVL010000004.1"/>
</dbReference>
<accession>A0A395W5J9</accession>
<sequence length="212" mass="24982">MNMSLLAAIILISLILCAIAIPFFIRSFLWQSILKKIYKGQYDEAIQQMNAPLYTLLFTSYEKNYNILRSYMSKQDTHEITKQVEFMLSQNLNNSQAYQVASMTYFYFLDDQNVELSKKLLDIIERKGNEDEVAYDRMLYRILIEKKSEDISFVNDLLSKNSDDQQQGILQYLLGLQYQYLSDVKQANYYFNKAKKNLKGTPYHKKVKESMV</sequence>
<protein>
    <recommendedName>
        <fullName evidence="3">Tetratricopeptide repeat protein</fullName>
    </recommendedName>
</protein>
<reference evidence="1 2" key="1">
    <citation type="submission" date="2018-08" db="EMBL/GenBank/DDBJ databases">
        <title>A genome reference for cultivated species of the human gut microbiota.</title>
        <authorList>
            <person name="Zou Y."/>
            <person name="Xue W."/>
            <person name="Luo G."/>
        </authorList>
    </citation>
    <scope>NUCLEOTIDE SEQUENCE [LARGE SCALE GENOMIC DNA]</scope>
    <source>
        <strain evidence="1 2">AF15-20</strain>
    </source>
</reference>
<evidence type="ECO:0008006" key="3">
    <source>
        <dbReference type="Google" id="ProtNLM"/>
    </source>
</evidence>
<name>A0A395W5J9_9FIRM</name>
<evidence type="ECO:0000313" key="1">
    <source>
        <dbReference type="EMBL" id="RGU90532.1"/>
    </source>
</evidence>
<dbReference type="EMBL" id="QRYQ01000017">
    <property type="protein sequence ID" value="RGU90532.1"/>
    <property type="molecule type" value="Genomic_DNA"/>
</dbReference>
<dbReference type="GeneID" id="66580112"/>
<dbReference type="AlphaFoldDB" id="A0A395W5J9"/>
<proteinExistence type="predicted"/>
<organism evidence="1 2">
    <name type="scientific">Holdemanella biformis</name>
    <dbReference type="NCBI Taxonomy" id="1735"/>
    <lineage>
        <taxon>Bacteria</taxon>
        <taxon>Bacillati</taxon>
        <taxon>Bacillota</taxon>
        <taxon>Erysipelotrichia</taxon>
        <taxon>Erysipelotrichales</taxon>
        <taxon>Erysipelotrichaceae</taxon>
        <taxon>Holdemanella</taxon>
    </lineage>
</organism>
<comment type="caution">
    <text evidence="1">The sequence shown here is derived from an EMBL/GenBank/DDBJ whole genome shotgun (WGS) entry which is preliminary data.</text>
</comment>